<organism evidence="3 4">
    <name type="scientific">Caldithrix abyssi DSM 13497</name>
    <dbReference type="NCBI Taxonomy" id="880073"/>
    <lineage>
        <taxon>Bacteria</taxon>
        <taxon>Pseudomonadati</taxon>
        <taxon>Calditrichota</taxon>
        <taxon>Calditrichia</taxon>
        <taxon>Calditrichales</taxon>
        <taxon>Calditrichaceae</taxon>
        <taxon>Caldithrix</taxon>
    </lineage>
</organism>
<dbReference type="OrthoDB" id="9804312at2"/>
<evidence type="ECO:0000313" key="2">
    <source>
        <dbReference type="EMBL" id="APF19024.1"/>
    </source>
</evidence>
<keyword evidence="3" id="KW-0808">Transferase</keyword>
<dbReference type="HOGENOM" id="CLU_1275957_0_0_0"/>
<dbReference type="eggNOG" id="COG2226">
    <property type="taxonomic scope" value="Bacteria"/>
</dbReference>
<dbReference type="PANTHER" id="PTHR43464">
    <property type="entry name" value="METHYLTRANSFERASE"/>
    <property type="match status" value="1"/>
</dbReference>
<evidence type="ECO:0000313" key="5">
    <source>
        <dbReference type="Proteomes" id="UP000183868"/>
    </source>
</evidence>
<dbReference type="CDD" id="cd02440">
    <property type="entry name" value="AdoMet_MTases"/>
    <property type="match status" value="1"/>
</dbReference>
<reference evidence="3 4" key="1">
    <citation type="submission" date="2011-09" db="EMBL/GenBank/DDBJ databases">
        <title>The permanent draft genome of Caldithrix abyssi DSM 13497.</title>
        <authorList>
            <consortium name="US DOE Joint Genome Institute (JGI-PGF)"/>
            <person name="Lucas S."/>
            <person name="Han J."/>
            <person name="Lapidus A."/>
            <person name="Bruce D."/>
            <person name="Goodwin L."/>
            <person name="Pitluck S."/>
            <person name="Peters L."/>
            <person name="Kyrpides N."/>
            <person name="Mavromatis K."/>
            <person name="Ivanova N."/>
            <person name="Mikhailova N."/>
            <person name="Chertkov O."/>
            <person name="Detter J.C."/>
            <person name="Tapia R."/>
            <person name="Han C."/>
            <person name="Land M."/>
            <person name="Hauser L."/>
            <person name="Markowitz V."/>
            <person name="Cheng J.-F."/>
            <person name="Hugenholtz P."/>
            <person name="Woyke T."/>
            <person name="Wu D."/>
            <person name="Spring S."/>
            <person name="Brambilla E."/>
            <person name="Klenk H.-P."/>
            <person name="Eisen J.A."/>
        </authorList>
    </citation>
    <scope>NUCLEOTIDE SEQUENCE [LARGE SCALE GENOMIC DNA]</scope>
    <source>
        <strain evidence="3 4">DSM 13497</strain>
    </source>
</reference>
<dbReference type="PaxDb" id="880073-Calab_3367"/>
<dbReference type="GO" id="GO:0032259">
    <property type="term" value="P:methylation"/>
    <property type="evidence" value="ECO:0007669"/>
    <property type="project" value="UniProtKB-KW"/>
</dbReference>
<keyword evidence="3" id="KW-0489">Methyltransferase</keyword>
<dbReference type="InParanoid" id="H1XW66"/>
<dbReference type="GO" id="GO:0008168">
    <property type="term" value="F:methyltransferase activity"/>
    <property type="evidence" value="ECO:0007669"/>
    <property type="project" value="UniProtKB-KW"/>
</dbReference>
<dbReference type="Pfam" id="PF13649">
    <property type="entry name" value="Methyltransf_25"/>
    <property type="match status" value="1"/>
</dbReference>
<dbReference type="EMBL" id="CM001402">
    <property type="protein sequence ID" value="EHO42971.1"/>
    <property type="molecule type" value="Genomic_DNA"/>
</dbReference>
<dbReference type="STRING" id="880073.Cabys_2275"/>
<dbReference type="Gene3D" id="3.40.50.150">
    <property type="entry name" value="Vaccinia Virus protein VP39"/>
    <property type="match status" value="1"/>
</dbReference>
<sequence length="216" mass="25305">MLDQSVSKVEVKGFAARFYDQLLKWGSLGKYERFLKEAIAKMNIEKDDAILDLGCGTGKNACLMARYLGANGRIVGVEIGEEMAAQFEKNCSHLSNVFLLRQSFLEPLPFKKEFDKVFLSFVFHGFTQENRRKIIDNARRALKDDGQLIVLDFNEFDLNEKPLWFRIGFKTIECPLAFEYIRINWKEQLKEWGFEIFEQDVWFMETLRLFKAKIKS</sequence>
<gene>
    <name evidence="2" type="ORF">Cabys_2275</name>
    <name evidence="3" type="ORF">Calab_3367</name>
</gene>
<dbReference type="RefSeq" id="WP_006930407.1">
    <property type="nucleotide sequence ID" value="NZ_CM001402.1"/>
</dbReference>
<dbReference type="AlphaFoldDB" id="H1XW66"/>
<evidence type="ECO:0000259" key="1">
    <source>
        <dbReference type="Pfam" id="PF13649"/>
    </source>
</evidence>
<accession>H1XW66</accession>
<reference evidence="2 5" key="2">
    <citation type="submission" date="2016-11" db="EMBL/GenBank/DDBJ databases">
        <title>Genomic analysis of Caldithrix abyssi and proposal of a novel bacterial phylum Caldithrichaeota.</title>
        <authorList>
            <person name="Kublanov I."/>
            <person name="Sigalova O."/>
            <person name="Gavrilov S."/>
            <person name="Lebedinsky A."/>
            <person name="Ivanova N."/>
            <person name="Daum C."/>
            <person name="Reddy T."/>
            <person name="Klenk H.P."/>
            <person name="Goker M."/>
            <person name="Reva O."/>
            <person name="Miroshnichenko M."/>
            <person name="Kyprides N."/>
            <person name="Woyke T."/>
            <person name="Gelfand M."/>
        </authorList>
    </citation>
    <scope>NUCLEOTIDE SEQUENCE [LARGE SCALE GENOMIC DNA]</scope>
    <source>
        <strain evidence="2 5">LF13</strain>
    </source>
</reference>
<feature type="domain" description="Methyltransferase" evidence="1">
    <location>
        <begin position="50"/>
        <end position="146"/>
    </location>
</feature>
<dbReference type="Proteomes" id="UP000004671">
    <property type="component" value="Chromosome"/>
</dbReference>
<dbReference type="Proteomes" id="UP000183868">
    <property type="component" value="Chromosome"/>
</dbReference>
<protein>
    <submittedName>
        <fullName evidence="2">Demethylmenaquinone methyltransferase / 2-methoxy-6-polyprenyl-1,4-benzoquinol methylase</fullName>
    </submittedName>
    <submittedName>
        <fullName evidence="3">Methyltransferase type 11</fullName>
    </submittedName>
</protein>
<dbReference type="KEGG" id="caby:Cabys_2275"/>
<dbReference type="InterPro" id="IPR029063">
    <property type="entry name" value="SAM-dependent_MTases_sf"/>
</dbReference>
<dbReference type="SUPFAM" id="SSF53335">
    <property type="entry name" value="S-adenosyl-L-methionine-dependent methyltransferases"/>
    <property type="match status" value="1"/>
</dbReference>
<keyword evidence="4" id="KW-1185">Reference proteome</keyword>
<name>H1XW66_CALAY</name>
<dbReference type="InterPro" id="IPR041698">
    <property type="entry name" value="Methyltransf_25"/>
</dbReference>
<dbReference type="EMBL" id="CP018099">
    <property type="protein sequence ID" value="APF19024.1"/>
    <property type="molecule type" value="Genomic_DNA"/>
</dbReference>
<evidence type="ECO:0000313" key="3">
    <source>
        <dbReference type="EMBL" id="EHO42971.1"/>
    </source>
</evidence>
<proteinExistence type="predicted"/>
<evidence type="ECO:0000313" key="4">
    <source>
        <dbReference type="Proteomes" id="UP000004671"/>
    </source>
</evidence>